<keyword evidence="3" id="KW-1185">Reference proteome</keyword>
<sequence>MMIKELEMRAPRVFVAESTRPGAGKGLFAMESIASGELVTEYVGTRLVGQEARLEHEEYLKEHGLEDSYTIFVSRDCSIYGDQQAAPERGVACLINDHDCIAASDLVDLDRAVQRYIDGIVASQNVDWFVHGDRLFAKACVDIKAGEELFTSYTTAWWLDRLRRELLTRACDHVSLKWRNYTPREVDFANTDVDRIKHEWALIRKVERASLEAVRWERDAYVKKNLMSFEDRLYELDAVPDYWEEDIEYGLAGCDWCLEHQLKKHLQSET</sequence>
<dbReference type="Gene3D" id="2.170.270.10">
    <property type="entry name" value="SET domain"/>
    <property type="match status" value="1"/>
</dbReference>
<protein>
    <recommendedName>
        <fullName evidence="1">SET domain-containing protein</fullName>
    </recommendedName>
</protein>
<proteinExistence type="predicted"/>
<feature type="domain" description="SET" evidence="1">
    <location>
        <begin position="11"/>
        <end position="154"/>
    </location>
</feature>
<name>A0A1Y1HKJ7_KLENI</name>
<dbReference type="InterPro" id="IPR046341">
    <property type="entry name" value="SET_dom_sf"/>
</dbReference>
<evidence type="ECO:0000259" key="1">
    <source>
        <dbReference type="PROSITE" id="PS50280"/>
    </source>
</evidence>
<accession>A0A1Y1HKJ7</accession>
<dbReference type="Proteomes" id="UP000054558">
    <property type="component" value="Unassembled WGS sequence"/>
</dbReference>
<gene>
    <name evidence="2" type="ORF">KFL_000240470</name>
</gene>
<dbReference type="Pfam" id="PF00856">
    <property type="entry name" value="SET"/>
    <property type="match status" value="1"/>
</dbReference>
<dbReference type="AlphaFoldDB" id="A0A1Y1HKJ7"/>
<reference evidence="2 3" key="1">
    <citation type="journal article" date="2014" name="Nat. Commun.">
        <title>Klebsormidium flaccidum genome reveals primary factors for plant terrestrial adaptation.</title>
        <authorList>
            <person name="Hori K."/>
            <person name="Maruyama F."/>
            <person name="Fujisawa T."/>
            <person name="Togashi T."/>
            <person name="Yamamoto N."/>
            <person name="Seo M."/>
            <person name="Sato S."/>
            <person name="Yamada T."/>
            <person name="Mori H."/>
            <person name="Tajima N."/>
            <person name="Moriyama T."/>
            <person name="Ikeuchi M."/>
            <person name="Watanabe M."/>
            <person name="Wada H."/>
            <person name="Kobayashi K."/>
            <person name="Saito M."/>
            <person name="Masuda T."/>
            <person name="Sasaki-Sekimoto Y."/>
            <person name="Mashiguchi K."/>
            <person name="Awai K."/>
            <person name="Shimojima M."/>
            <person name="Masuda S."/>
            <person name="Iwai M."/>
            <person name="Nobusawa T."/>
            <person name="Narise T."/>
            <person name="Kondo S."/>
            <person name="Saito H."/>
            <person name="Sato R."/>
            <person name="Murakawa M."/>
            <person name="Ihara Y."/>
            <person name="Oshima-Yamada Y."/>
            <person name="Ohtaka K."/>
            <person name="Satoh M."/>
            <person name="Sonobe K."/>
            <person name="Ishii M."/>
            <person name="Ohtani R."/>
            <person name="Kanamori-Sato M."/>
            <person name="Honoki R."/>
            <person name="Miyazaki D."/>
            <person name="Mochizuki H."/>
            <person name="Umetsu J."/>
            <person name="Higashi K."/>
            <person name="Shibata D."/>
            <person name="Kamiya Y."/>
            <person name="Sato N."/>
            <person name="Nakamura Y."/>
            <person name="Tabata S."/>
            <person name="Ida S."/>
            <person name="Kurokawa K."/>
            <person name="Ohta H."/>
        </authorList>
    </citation>
    <scope>NUCLEOTIDE SEQUENCE [LARGE SCALE GENOMIC DNA]</scope>
    <source>
        <strain evidence="2 3">NIES-2285</strain>
    </source>
</reference>
<dbReference type="EMBL" id="DF236973">
    <property type="protein sequence ID" value="GAQ79115.1"/>
    <property type="molecule type" value="Genomic_DNA"/>
</dbReference>
<organism evidence="2 3">
    <name type="scientific">Klebsormidium nitens</name>
    <name type="common">Green alga</name>
    <name type="synonym">Ulothrix nitens</name>
    <dbReference type="NCBI Taxonomy" id="105231"/>
    <lineage>
        <taxon>Eukaryota</taxon>
        <taxon>Viridiplantae</taxon>
        <taxon>Streptophyta</taxon>
        <taxon>Klebsormidiophyceae</taxon>
        <taxon>Klebsormidiales</taxon>
        <taxon>Klebsormidiaceae</taxon>
        <taxon>Klebsormidium</taxon>
    </lineage>
</organism>
<evidence type="ECO:0000313" key="3">
    <source>
        <dbReference type="Proteomes" id="UP000054558"/>
    </source>
</evidence>
<dbReference type="InterPro" id="IPR001214">
    <property type="entry name" value="SET_dom"/>
</dbReference>
<evidence type="ECO:0000313" key="2">
    <source>
        <dbReference type="EMBL" id="GAQ79115.1"/>
    </source>
</evidence>
<dbReference type="PROSITE" id="PS50280">
    <property type="entry name" value="SET"/>
    <property type="match status" value="1"/>
</dbReference>
<dbReference type="SUPFAM" id="SSF82199">
    <property type="entry name" value="SET domain"/>
    <property type="match status" value="1"/>
</dbReference>